<feature type="domain" description="F-box" evidence="1">
    <location>
        <begin position="15"/>
        <end position="63"/>
    </location>
</feature>
<proteinExistence type="predicted"/>
<dbReference type="Proteomes" id="UP000242715">
    <property type="component" value="Unassembled WGS sequence"/>
</dbReference>
<dbReference type="Pfam" id="PF00646">
    <property type="entry name" value="F-box"/>
    <property type="match status" value="1"/>
</dbReference>
<reference evidence="3" key="1">
    <citation type="journal article" date="2017" name="Front. Plant Sci.">
        <title>Climate Clever Clovers: New Paradigm to Reduce the Environmental Footprint of Ruminants by Breeding Low Methanogenic Forages Utilizing Haplotype Variation.</title>
        <authorList>
            <person name="Kaur P."/>
            <person name="Appels R."/>
            <person name="Bayer P.E."/>
            <person name="Keeble-Gagnere G."/>
            <person name="Wang J."/>
            <person name="Hirakawa H."/>
            <person name="Shirasawa K."/>
            <person name="Vercoe P."/>
            <person name="Stefanova K."/>
            <person name="Durmic Z."/>
            <person name="Nichols P."/>
            <person name="Revell C."/>
            <person name="Isobe S.N."/>
            <person name="Edwards D."/>
            <person name="Erskine W."/>
        </authorList>
    </citation>
    <scope>NUCLEOTIDE SEQUENCE [LARGE SCALE GENOMIC DNA]</scope>
    <source>
        <strain evidence="3">cv. Daliak</strain>
    </source>
</reference>
<evidence type="ECO:0000313" key="2">
    <source>
        <dbReference type="EMBL" id="GAU30176.1"/>
    </source>
</evidence>
<dbReference type="EMBL" id="DF973420">
    <property type="protein sequence ID" value="GAU30176.1"/>
    <property type="molecule type" value="Genomic_DNA"/>
</dbReference>
<dbReference type="Gene3D" id="1.20.1280.50">
    <property type="match status" value="1"/>
</dbReference>
<keyword evidence="3" id="KW-1185">Reference proteome</keyword>
<dbReference type="AlphaFoldDB" id="A0A2Z6MBY5"/>
<accession>A0A2Z6MBY5</accession>
<dbReference type="InterPro" id="IPR036047">
    <property type="entry name" value="F-box-like_dom_sf"/>
</dbReference>
<evidence type="ECO:0000313" key="3">
    <source>
        <dbReference type="Proteomes" id="UP000242715"/>
    </source>
</evidence>
<dbReference type="InterPro" id="IPR001810">
    <property type="entry name" value="F-box_dom"/>
</dbReference>
<dbReference type="SMART" id="SM00256">
    <property type="entry name" value="FBOX"/>
    <property type="match status" value="1"/>
</dbReference>
<dbReference type="PROSITE" id="PS50181">
    <property type="entry name" value="FBOX"/>
    <property type="match status" value="1"/>
</dbReference>
<dbReference type="InterPro" id="IPR013101">
    <property type="entry name" value="LRR_PRU1-like"/>
</dbReference>
<dbReference type="PANTHER" id="PTHR31900:SF34">
    <property type="entry name" value="EMB|CAB62440.1-RELATED"/>
    <property type="match status" value="1"/>
</dbReference>
<protein>
    <recommendedName>
        <fullName evidence="1">F-box domain-containing protein</fullName>
    </recommendedName>
</protein>
<sequence>MSTSSSHHHRSIPTEDRISSLPDSILSHILSFLPTKSSAATSILSKRWKSLWLSVLDLHFNGESFSNDYTTVRHVLFLVMLSREVSLPIRSLSLHLVNCRGVNINDINCFVNAVLNRGGIQTLELMMDIPWTNDHLVNKLSINIFNCKTLTVLKLRKLRLIDLPHQVHIPLLKILHLDSIMFKNYKEIIKFLLGCPILEDLQTYTRLIPGGDNPLLCSIPSGGSIPYLPNLVRASIYENVYIPFFLFSGAKILRINMMFPLYIQVPIFHNLIHLEIFFCNFKGKTWDEKWMWMLEMLQHSPNLQHLTLRQEVEDGIDDNNWQWQDHRTIPKCLSSQLRTCLLREWRDRKCDLQFAEYVMQNSKVLRTMTIHSASSADSNAKHQMLKKLAVCPRSSSSCKLIFDG</sequence>
<dbReference type="SUPFAM" id="SSF81383">
    <property type="entry name" value="F-box domain"/>
    <property type="match status" value="1"/>
</dbReference>
<evidence type="ECO:0000259" key="1">
    <source>
        <dbReference type="PROSITE" id="PS50181"/>
    </source>
</evidence>
<dbReference type="Pfam" id="PF07723">
    <property type="entry name" value="LRR_2"/>
    <property type="match status" value="1"/>
</dbReference>
<dbReference type="SMART" id="SM00579">
    <property type="entry name" value="FBD"/>
    <property type="match status" value="1"/>
</dbReference>
<dbReference type="PANTHER" id="PTHR31900">
    <property type="entry name" value="F-BOX/RNI SUPERFAMILY PROTEIN-RELATED"/>
    <property type="match status" value="1"/>
</dbReference>
<dbReference type="InterPro" id="IPR050232">
    <property type="entry name" value="FBL13/AtMIF1-like"/>
</dbReference>
<dbReference type="OrthoDB" id="1434964at2759"/>
<dbReference type="InterPro" id="IPR053781">
    <property type="entry name" value="F-box_AtFBL13-like"/>
</dbReference>
<dbReference type="SUPFAM" id="SSF52047">
    <property type="entry name" value="RNI-like"/>
    <property type="match status" value="1"/>
</dbReference>
<dbReference type="InterPro" id="IPR006566">
    <property type="entry name" value="FBD"/>
</dbReference>
<organism evidence="2 3">
    <name type="scientific">Trifolium subterraneum</name>
    <name type="common">Subterranean clover</name>
    <dbReference type="NCBI Taxonomy" id="3900"/>
    <lineage>
        <taxon>Eukaryota</taxon>
        <taxon>Viridiplantae</taxon>
        <taxon>Streptophyta</taxon>
        <taxon>Embryophyta</taxon>
        <taxon>Tracheophyta</taxon>
        <taxon>Spermatophyta</taxon>
        <taxon>Magnoliopsida</taxon>
        <taxon>eudicotyledons</taxon>
        <taxon>Gunneridae</taxon>
        <taxon>Pentapetalae</taxon>
        <taxon>rosids</taxon>
        <taxon>fabids</taxon>
        <taxon>Fabales</taxon>
        <taxon>Fabaceae</taxon>
        <taxon>Papilionoideae</taxon>
        <taxon>50 kb inversion clade</taxon>
        <taxon>NPAAA clade</taxon>
        <taxon>Hologalegina</taxon>
        <taxon>IRL clade</taxon>
        <taxon>Trifolieae</taxon>
        <taxon>Trifolium</taxon>
    </lineage>
</organism>
<name>A0A2Z6MBY5_TRISU</name>
<dbReference type="CDD" id="cd22160">
    <property type="entry name" value="F-box_AtFBL13-like"/>
    <property type="match status" value="1"/>
</dbReference>
<dbReference type="Pfam" id="PF08387">
    <property type="entry name" value="FBD"/>
    <property type="match status" value="1"/>
</dbReference>
<gene>
    <name evidence="2" type="ORF">TSUD_311270</name>
</gene>